<dbReference type="AlphaFoldDB" id="A0A9P4NEK4"/>
<protein>
    <submittedName>
        <fullName evidence="1">Uncharacterized protein</fullName>
    </submittedName>
</protein>
<evidence type="ECO:0000313" key="2">
    <source>
        <dbReference type="Proteomes" id="UP000800235"/>
    </source>
</evidence>
<dbReference type="EMBL" id="MU007135">
    <property type="protein sequence ID" value="KAF2417692.1"/>
    <property type="molecule type" value="Genomic_DNA"/>
</dbReference>
<sequence>MASSPRTPSSLASLNALPNELKVMVIKEIDKTKEGVRGLCSLRRVNKNFCSNVHESRKFFKLFKHITIHVNTQSIGILVNITNNLYLRHAVKKISVSIQCFGPHLLEYGRTHENWTQALERTVYDNMAGQQHFRLADGSGMDPVYPIAYCLTWLPNCRAVSITDTLSALYNKAEITKIVPSLLLYPNGNWLPGSDVQRPNTPPEFEHDLEHHRNAITTKVMNAIAMSPNPIHDFKIAYTRDVDYDELPAWLYLPPNLPYGTAHTAFANIRTLQLQVSINDDMVVNLAPFFSFMSLLSDLTLQFTWCGGRFEGENFNEILTSATIPQPKNLKLENVWFRCDLFLQFLGRHVHTLRSLYLMDCCLEDADGDDCREFFVALVRNLALQRLRVETLEGLGSEEFWRLSWGGSEEKEKGSAEGLGDIKSLVENIVETAEFKML</sequence>
<dbReference type="Proteomes" id="UP000800235">
    <property type="component" value="Unassembled WGS sequence"/>
</dbReference>
<proteinExistence type="predicted"/>
<gene>
    <name evidence="1" type="ORF">EJ08DRAFT_666413</name>
</gene>
<keyword evidence="2" id="KW-1185">Reference proteome</keyword>
<reference evidence="1" key="1">
    <citation type="journal article" date="2020" name="Stud. Mycol.">
        <title>101 Dothideomycetes genomes: a test case for predicting lifestyles and emergence of pathogens.</title>
        <authorList>
            <person name="Haridas S."/>
            <person name="Albert R."/>
            <person name="Binder M."/>
            <person name="Bloem J."/>
            <person name="Labutti K."/>
            <person name="Salamov A."/>
            <person name="Andreopoulos B."/>
            <person name="Baker S."/>
            <person name="Barry K."/>
            <person name="Bills G."/>
            <person name="Bluhm B."/>
            <person name="Cannon C."/>
            <person name="Castanera R."/>
            <person name="Culley D."/>
            <person name="Daum C."/>
            <person name="Ezra D."/>
            <person name="Gonzalez J."/>
            <person name="Henrissat B."/>
            <person name="Kuo A."/>
            <person name="Liang C."/>
            <person name="Lipzen A."/>
            <person name="Lutzoni F."/>
            <person name="Magnuson J."/>
            <person name="Mondo S."/>
            <person name="Nolan M."/>
            <person name="Ohm R."/>
            <person name="Pangilinan J."/>
            <person name="Park H.-J."/>
            <person name="Ramirez L."/>
            <person name="Alfaro M."/>
            <person name="Sun H."/>
            <person name="Tritt A."/>
            <person name="Yoshinaga Y."/>
            <person name="Zwiers L.-H."/>
            <person name="Turgeon B."/>
            <person name="Goodwin S."/>
            <person name="Spatafora J."/>
            <person name="Crous P."/>
            <person name="Grigoriev I."/>
        </authorList>
    </citation>
    <scope>NUCLEOTIDE SEQUENCE</scope>
    <source>
        <strain evidence="1">CBS 130266</strain>
    </source>
</reference>
<comment type="caution">
    <text evidence="1">The sequence shown here is derived from an EMBL/GenBank/DDBJ whole genome shotgun (WGS) entry which is preliminary data.</text>
</comment>
<organism evidence="1 2">
    <name type="scientific">Tothia fuscella</name>
    <dbReference type="NCBI Taxonomy" id="1048955"/>
    <lineage>
        <taxon>Eukaryota</taxon>
        <taxon>Fungi</taxon>
        <taxon>Dikarya</taxon>
        <taxon>Ascomycota</taxon>
        <taxon>Pezizomycotina</taxon>
        <taxon>Dothideomycetes</taxon>
        <taxon>Pleosporomycetidae</taxon>
        <taxon>Venturiales</taxon>
        <taxon>Cylindrosympodiaceae</taxon>
        <taxon>Tothia</taxon>
    </lineage>
</organism>
<evidence type="ECO:0000313" key="1">
    <source>
        <dbReference type="EMBL" id="KAF2417692.1"/>
    </source>
</evidence>
<name>A0A9P4NEK4_9PEZI</name>
<accession>A0A9P4NEK4</accession>